<keyword evidence="5" id="KW-1185">Reference proteome</keyword>
<comment type="subcellular location">
    <subcellularLocation>
        <location evidence="1">Peroxisome</location>
    </subcellularLocation>
</comment>
<evidence type="ECO:0000313" key="5">
    <source>
        <dbReference type="Proteomes" id="UP000054359"/>
    </source>
</evidence>
<dbReference type="PANTHER" id="PTHR43684:SF1">
    <property type="entry name" value="ENOYL-COA DELTA ISOMERASE 2"/>
    <property type="match status" value="1"/>
</dbReference>
<dbReference type="GO" id="GO:0005739">
    <property type="term" value="C:mitochondrion"/>
    <property type="evidence" value="ECO:0007669"/>
    <property type="project" value="TreeGrafter"/>
</dbReference>
<dbReference type="EMBL" id="KK118030">
    <property type="protein sequence ID" value="KFM72019.1"/>
    <property type="molecule type" value="Genomic_DNA"/>
</dbReference>
<dbReference type="InterPro" id="IPR001753">
    <property type="entry name" value="Enoyl-CoA_hydra/iso"/>
</dbReference>
<proteinExistence type="predicted"/>
<keyword evidence="3 4" id="KW-0413">Isomerase</keyword>
<dbReference type="Proteomes" id="UP000054359">
    <property type="component" value="Unassembled WGS sequence"/>
</dbReference>
<evidence type="ECO:0000256" key="1">
    <source>
        <dbReference type="ARBA" id="ARBA00004275"/>
    </source>
</evidence>
<gene>
    <name evidence="4" type="ORF">X975_09183</name>
</gene>
<accession>A0A087U3T0</accession>
<evidence type="ECO:0000256" key="2">
    <source>
        <dbReference type="ARBA" id="ARBA00023140"/>
    </source>
</evidence>
<dbReference type="Gene3D" id="1.10.12.10">
    <property type="entry name" value="Lyase 2-enoyl-coa Hydratase, Chain A, domain 2"/>
    <property type="match status" value="1"/>
</dbReference>
<dbReference type="InterPro" id="IPR014748">
    <property type="entry name" value="Enoyl-CoA_hydra_C"/>
</dbReference>
<dbReference type="AlphaFoldDB" id="A0A087U3T0"/>
<dbReference type="Pfam" id="PF00378">
    <property type="entry name" value="ECH_1"/>
    <property type="match status" value="1"/>
</dbReference>
<organism evidence="4 5">
    <name type="scientific">Stegodyphus mimosarum</name>
    <name type="common">African social velvet spider</name>
    <dbReference type="NCBI Taxonomy" id="407821"/>
    <lineage>
        <taxon>Eukaryota</taxon>
        <taxon>Metazoa</taxon>
        <taxon>Ecdysozoa</taxon>
        <taxon>Arthropoda</taxon>
        <taxon>Chelicerata</taxon>
        <taxon>Arachnida</taxon>
        <taxon>Araneae</taxon>
        <taxon>Araneomorphae</taxon>
        <taxon>Entelegynae</taxon>
        <taxon>Eresoidea</taxon>
        <taxon>Eresidae</taxon>
        <taxon>Stegodyphus</taxon>
    </lineage>
</organism>
<dbReference type="GO" id="GO:0005777">
    <property type="term" value="C:peroxisome"/>
    <property type="evidence" value="ECO:0007669"/>
    <property type="project" value="UniProtKB-SubCell"/>
</dbReference>
<sequence length="104" mass="12108">MGYTKANEILLFNKKFTASEAKSSGLVSEVFPHETFMDEVHKRLAFLPDASKQSMIYSKSISRGLEKDILHQVNTIECERLVERWQSPDCMEALIKFFQRKSKY</sequence>
<evidence type="ECO:0000256" key="3">
    <source>
        <dbReference type="ARBA" id="ARBA00023235"/>
    </source>
</evidence>
<dbReference type="InterPro" id="IPR051053">
    <property type="entry name" value="ECH/Chromodomain_protein"/>
</dbReference>
<dbReference type="PANTHER" id="PTHR43684">
    <property type="match status" value="1"/>
</dbReference>
<dbReference type="SUPFAM" id="SSF52096">
    <property type="entry name" value="ClpP/crotonase"/>
    <property type="match status" value="1"/>
</dbReference>
<dbReference type="STRING" id="407821.A0A087U3T0"/>
<evidence type="ECO:0000313" key="4">
    <source>
        <dbReference type="EMBL" id="KFM72019.1"/>
    </source>
</evidence>
<dbReference type="OrthoDB" id="409763at2759"/>
<dbReference type="Gene3D" id="3.90.226.10">
    <property type="entry name" value="2-enoyl-CoA Hydratase, Chain A, domain 1"/>
    <property type="match status" value="1"/>
</dbReference>
<dbReference type="GO" id="GO:0004165">
    <property type="term" value="F:delta(3)-delta(2)-enoyl-CoA isomerase activity"/>
    <property type="evidence" value="ECO:0007669"/>
    <property type="project" value="TreeGrafter"/>
</dbReference>
<reference evidence="4 5" key="1">
    <citation type="submission" date="2013-11" db="EMBL/GenBank/DDBJ databases">
        <title>Genome sequencing of Stegodyphus mimosarum.</title>
        <authorList>
            <person name="Bechsgaard J."/>
        </authorList>
    </citation>
    <scope>NUCLEOTIDE SEQUENCE [LARGE SCALE GENOMIC DNA]</scope>
</reference>
<protein>
    <submittedName>
        <fullName evidence="4">Enoyl-CoA delta isomerase 2, mitochondrial</fullName>
    </submittedName>
</protein>
<feature type="non-terminal residue" evidence="4">
    <location>
        <position position="104"/>
    </location>
</feature>
<dbReference type="OMA" id="VNTIECE"/>
<dbReference type="InterPro" id="IPR029045">
    <property type="entry name" value="ClpP/crotonase-like_dom_sf"/>
</dbReference>
<keyword evidence="2" id="KW-0576">Peroxisome</keyword>
<name>A0A087U3T0_STEMI</name>